<sequence>MPFTCLIFHVCVEATIPLWHCDRLVEADKTVDVGLIKDDANPAASRKKEVSLEPKPNAPSLDPLVWLECTPRRVRELDVGASGSRSTIDGVPTTIEGITDGVTLVDPVVSEKPDPPVS</sequence>
<dbReference type="AlphaFoldDB" id="A0AAF0ZIZ8"/>
<dbReference type="EMBL" id="CP133619">
    <property type="protein sequence ID" value="WMV41281.1"/>
    <property type="molecule type" value="Genomic_DNA"/>
</dbReference>
<evidence type="ECO:0000313" key="1">
    <source>
        <dbReference type="EMBL" id="WMV41281.1"/>
    </source>
</evidence>
<gene>
    <name evidence="1" type="ORF">MTR67_034666</name>
</gene>
<reference evidence="1" key="1">
    <citation type="submission" date="2023-08" db="EMBL/GenBank/DDBJ databases">
        <title>A de novo genome assembly of Solanum verrucosum Schlechtendal, a Mexican diploid species geographically isolated from the other diploid A-genome species in potato relatives.</title>
        <authorList>
            <person name="Hosaka K."/>
        </authorList>
    </citation>
    <scope>NUCLEOTIDE SEQUENCE</scope>
    <source>
        <tissue evidence="1">Young leaves</tissue>
    </source>
</reference>
<keyword evidence="2" id="KW-1185">Reference proteome</keyword>
<evidence type="ECO:0000313" key="2">
    <source>
        <dbReference type="Proteomes" id="UP001234989"/>
    </source>
</evidence>
<name>A0AAF0ZIZ8_SOLVR</name>
<proteinExistence type="predicted"/>
<organism evidence="1 2">
    <name type="scientific">Solanum verrucosum</name>
    <dbReference type="NCBI Taxonomy" id="315347"/>
    <lineage>
        <taxon>Eukaryota</taxon>
        <taxon>Viridiplantae</taxon>
        <taxon>Streptophyta</taxon>
        <taxon>Embryophyta</taxon>
        <taxon>Tracheophyta</taxon>
        <taxon>Spermatophyta</taxon>
        <taxon>Magnoliopsida</taxon>
        <taxon>eudicotyledons</taxon>
        <taxon>Gunneridae</taxon>
        <taxon>Pentapetalae</taxon>
        <taxon>asterids</taxon>
        <taxon>lamiids</taxon>
        <taxon>Solanales</taxon>
        <taxon>Solanaceae</taxon>
        <taxon>Solanoideae</taxon>
        <taxon>Solaneae</taxon>
        <taxon>Solanum</taxon>
    </lineage>
</organism>
<protein>
    <submittedName>
        <fullName evidence="1">Uncharacterized protein</fullName>
    </submittedName>
</protein>
<dbReference type="Proteomes" id="UP001234989">
    <property type="component" value="Chromosome 8"/>
</dbReference>
<accession>A0AAF0ZIZ8</accession>